<comment type="similarity">
    <text evidence="1 4">Belongs to the bacterial solute-binding protein 9 family.</text>
</comment>
<organism evidence="5 6">
    <name type="scientific">Klenkia sesuvii</name>
    <dbReference type="NCBI Taxonomy" id="3103137"/>
    <lineage>
        <taxon>Bacteria</taxon>
        <taxon>Bacillati</taxon>
        <taxon>Actinomycetota</taxon>
        <taxon>Actinomycetes</taxon>
        <taxon>Geodermatophilales</taxon>
        <taxon>Geodermatophilaceae</taxon>
        <taxon>Klenkia</taxon>
    </lineage>
</organism>
<comment type="caution">
    <text evidence="5">The sequence shown here is derived from an EMBL/GenBank/DDBJ whole genome shotgun (WGS) entry which is preliminary data.</text>
</comment>
<dbReference type="PANTHER" id="PTHR42953:SF3">
    <property type="entry name" value="HIGH-AFFINITY ZINC UPTAKE SYSTEM PROTEIN ZNUA"/>
    <property type="match status" value="1"/>
</dbReference>
<dbReference type="PRINTS" id="PR00690">
    <property type="entry name" value="ADHESNFAMILY"/>
</dbReference>
<dbReference type="Proteomes" id="UP001361570">
    <property type="component" value="Unassembled WGS sequence"/>
</dbReference>
<name>A0ABU8DSN0_9ACTN</name>
<dbReference type="InterPro" id="IPR050492">
    <property type="entry name" value="Bact_metal-bind_prot9"/>
</dbReference>
<keyword evidence="3" id="KW-0732">Signal</keyword>
<evidence type="ECO:0000256" key="3">
    <source>
        <dbReference type="ARBA" id="ARBA00022729"/>
    </source>
</evidence>
<dbReference type="RefSeq" id="WP_336403946.1">
    <property type="nucleotide sequence ID" value="NZ_JBAPLU010000007.1"/>
</dbReference>
<reference evidence="5 6" key="1">
    <citation type="submission" date="2024-03" db="EMBL/GenBank/DDBJ databases">
        <title>Draft genome sequence of Klenkia sp. LSe6-5.</title>
        <authorList>
            <person name="Duangmal K."/>
            <person name="Chantavorakit T."/>
        </authorList>
    </citation>
    <scope>NUCLEOTIDE SEQUENCE [LARGE SCALE GENOMIC DNA]</scope>
    <source>
        <strain evidence="5 6">LSe6-5</strain>
    </source>
</reference>
<evidence type="ECO:0000313" key="6">
    <source>
        <dbReference type="Proteomes" id="UP001361570"/>
    </source>
</evidence>
<dbReference type="InterPro" id="IPR006129">
    <property type="entry name" value="AdhesinB"/>
</dbReference>
<dbReference type="SUPFAM" id="SSF53807">
    <property type="entry name" value="Helical backbone' metal receptor"/>
    <property type="match status" value="1"/>
</dbReference>
<proteinExistence type="inferred from homology"/>
<dbReference type="PANTHER" id="PTHR42953">
    <property type="entry name" value="HIGH-AFFINITY ZINC UPTAKE SYSTEM PROTEIN ZNUA-RELATED"/>
    <property type="match status" value="1"/>
</dbReference>
<gene>
    <name evidence="5" type="ORF">TEK04_08745</name>
</gene>
<accession>A0ABU8DSN0</accession>
<keyword evidence="6" id="KW-1185">Reference proteome</keyword>
<dbReference type="PRINTS" id="PR00691">
    <property type="entry name" value="ADHESINB"/>
</dbReference>
<protein>
    <submittedName>
        <fullName evidence="5">Zinc ABC transporter substrate-binding protein</fullName>
    </submittedName>
</protein>
<dbReference type="Pfam" id="PF01297">
    <property type="entry name" value="ZnuA"/>
    <property type="match status" value="1"/>
</dbReference>
<evidence type="ECO:0000313" key="5">
    <source>
        <dbReference type="EMBL" id="MEI4271809.1"/>
    </source>
</evidence>
<dbReference type="InterPro" id="IPR006127">
    <property type="entry name" value="ZnuA-like"/>
</dbReference>
<dbReference type="Gene3D" id="3.40.50.1980">
    <property type="entry name" value="Nitrogenase molybdenum iron protein domain"/>
    <property type="match status" value="2"/>
</dbReference>
<dbReference type="EMBL" id="JBAPLU010000007">
    <property type="protein sequence ID" value="MEI4271809.1"/>
    <property type="molecule type" value="Genomic_DNA"/>
</dbReference>
<keyword evidence="2 4" id="KW-0813">Transport</keyword>
<evidence type="ECO:0000256" key="2">
    <source>
        <dbReference type="ARBA" id="ARBA00022448"/>
    </source>
</evidence>
<evidence type="ECO:0000256" key="4">
    <source>
        <dbReference type="RuleBase" id="RU003512"/>
    </source>
</evidence>
<dbReference type="InterPro" id="IPR006128">
    <property type="entry name" value="Lipoprotein_PsaA-like"/>
</dbReference>
<evidence type="ECO:0000256" key="1">
    <source>
        <dbReference type="ARBA" id="ARBA00011028"/>
    </source>
</evidence>
<sequence>MASFYPLQWISERVVGDLGSVSSLTPAGAEPHDYELTPRDVATVADADAVVYLSDLQSSVDDAVAQRSAEGVFDAAGSADLDLRYEGHEHGEEEHGEEEHGEGVVDPHFWLDPQRVADVADALAASLAEVDPAGADTFAANAASVRDDLEQLDQEFRDGLAECASRDLVTGHSAFGYLARAYDLTQVAINGLAPDEEPGPGALTSTADFVRDHGVRTIYYETLVSPAVAETVARETGAQTQLLDPVEGLTDESAGDDYLSVMRANLASLRSGQGCS</sequence>